<name>A0A3B0SPM6_9ZZZZ</name>
<proteinExistence type="predicted"/>
<gene>
    <name evidence="1" type="ORF">MNBD_ACTINO02-2086</name>
</gene>
<dbReference type="EMBL" id="UOEK01000452">
    <property type="protein sequence ID" value="VAW08251.1"/>
    <property type="molecule type" value="Genomic_DNA"/>
</dbReference>
<evidence type="ECO:0000313" key="1">
    <source>
        <dbReference type="EMBL" id="VAW08251.1"/>
    </source>
</evidence>
<protein>
    <submittedName>
        <fullName evidence="1">Uncharacterized protein</fullName>
    </submittedName>
</protein>
<reference evidence="1" key="1">
    <citation type="submission" date="2018-06" db="EMBL/GenBank/DDBJ databases">
        <authorList>
            <person name="Zhirakovskaya E."/>
        </authorList>
    </citation>
    <scope>NUCLEOTIDE SEQUENCE</scope>
</reference>
<organism evidence="1">
    <name type="scientific">hydrothermal vent metagenome</name>
    <dbReference type="NCBI Taxonomy" id="652676"/>
    <lineage>
        <taxon>unclassified sequences</taxon>
        <taxon>metagenomes</taxon>
        <taxon>ecological metagenomes</taxon>
    </lineage>
</organism>
<dbReference type="AlphaFoldDB" id="A0A3B0SPM6"/>
<sequence length="160" mass="17380">DGEETLARAAVDRASGLMVKSDSEYREAKVLGSAALVDAIWGDVRVAVSKLLRANERIEGVHRDRIFDFLLPAAAVFVRTGRWATVAELVVGVEQAVATTESAMPVLWTATMSRWVSQAVAGLGEEEDTIRRRNSAATIDTMTATTLAALHEIEAQVRDR</sequence>
<accession>A0A3B0SPM6</accession>
<feature type="non-terminal residue" evidence="1">
    <location>
        <position position="1"/>
    </location>
</feature>